<keyword evidence="1 4" id="KW-0808">Transferase</keyword>
<gene>
    <name evidence="4" type="ORF">COCSADRAFT_116831</name>
</gene>
<evidence type="ECO:0000313" key="4">
    <source>
        <dbReference type="EMBL" id="EMD65251.1"/>
    </source>
</evidence>
<dbReference type="OrthoDB" id="5835829at2759"/>
<dbReference type="GO" id="GO:0005975">
    <property type="term" value="P:carbohydrate metabolic process"/>
    <property type="evidence" value="ECO:0007669"/>
    <property type="project" value="InterPro"/>
</dbReference>
<sequence>MTSDAADFKHLNPPSDEMDFAWDKPPPYELHSSSTLLNSSCIVQADGTLNIDLASSAPSELEQSLPIHPPTGLEPDVKIPRRCPRLSIIVQVVGSRGDVQPFIALGTALQQYGHRVRLATHDVFADFVRKSGLEFYPIGGDPEELMSYMVRNPGLLPSLNSLKGGDISRKRRMIHEMLQGCWNSCVLPDLVSHEPFVANAIIANPPSFAHVHCAQALGIPVHMMFTMPWTATRAFPHPLTNVKARDIQQSQANYLSYGLVNMMTWQGLGDVINLWRTKDLGLEPVHPSMGPDLVDWLRLPVTYCWSPALVPKPQDWGSNIDICGFFMREETVYTPPEELSRFLRAGAVPLYVGFGSIVLENAKRTTEIILEACRKADVRVVISRGWSKLGGNDPNTENVFYLGDCPHEWLFKQVSAVVHHGGAGTTACGLYNARPTVIVPFFGDQPFWGNVVASNGAGPAPIPHKSMSSQNLADAIEFCLSSEAQRAARAVADHMRCENGVDMAVRSFHRHVNSSTMSCDMSPQDAADWVCRSPESGLDMKLSHAALRNLTSSGQLKLANAIPYRPKEYSMELERWDPLTAGASASLGIVTDFTSALGGTFVNPFKKVRQARLAGSGGASSSLAAAGAVGQGVAAMASSVGKGAFVSMPLALAEGFRYAPKLYGDDVKDHGKVKDWKSGGIVAAKNFGTGFYEGLTDIVTKPRDGAKKEGALGFMKGVGKGSLNMVTKPGSAMFGLMAYPAQGIYKSIKSCNKNTVPDKIWAEKIACFRCQDPIAKPSVPKSG</sequence>
<dbReference type="Pfam" id="PF06722">
    <property type="entry name" value="EryCIII-like_C"/>
    <property type="match status" value="1"/>
</dbReference>
<dbReference type="Proteomes" id="UP000016934">
    <property type="component" value="Unassembled WGS sequence"/>
</dbReference>
<dbReference type="HOGENOM" id="CLU_000537_1_1_1"/>
<evidence type="ECO:0000313" key="5">
    <source>
        <dbReference type="Proteomes" id="UP000016934"/>
    </source>
</evidence>
<feature type="domain" description="Erythromycin biosynthesis protein CIII-like C-terminal" evidence="3">
    <location>
        <begin position="396"/>
        <end position="496"/>
    </location>
</feature>
<accession>M2T7P6</accession>
<reference evidence="5" key="2">
    <citation type="journal article" date="2013" name="PLoS Genet.">
        <title>Comparative genome structure, secondary metabolite, and effector coding capacity across Cochliobolus pathogens.</title>
        <authorList>
            <person name="Condon B.J."/>
            <person name="Leng Y."/>
            <person name="Wu D."/>
            <person name="Bushley K.E."/>
            <person name="Ohm R.A."/>
            <person name="Otillar R."/>
            <person name="Martin J."/>
            <person name="Schackwitz W."/>
            <person name="Grimwood J."/>
            <person name="MohdZainudin N."/>
            <person name="Xue C."/>
            <person name="Wang R."/>
            <person name="Manning V.A."/>
            <person name="Dhillon B."/>
            <person name="Tu Z.J."/>
            <person name="Steffenson B.J."/>
            <person name="Salamov A."/>
            <person name="Sun H."/>
            <person name="Lowry S."/>
            <person name="LaButti K."/>
            <person name="Han J."/>
            <person name="Copeland A."/>
            <person name="Lindquist E."/>
            <person name="Barry K."/>
            <person name="Schmutz J."/>
            <person name="Baker S.E."/>
            <person name="Ciuffetti L.M."/>
            <person name="Grigoriev I.V."/>
            <person name="Zhong S."/>
            <person name="Turgeon B.G."/>
        </authorList>
    </citation>
    <scope>NUCLEOTIDE SEQUENCE [LARGE SCALE GENOMIC DNA]</scope>
    <source>
        <strain evidence="5">ND90Pr / ATCC 201652</strain>
    </source>
</reference>
<dbReference type="Pfam" id="PF03033">
    <property type="entry name" value="Glyco_transf_28"/>
    <property type="match status" value="1"/>
</dbReference>
<dbReference type="EMBL" id="KB445642">
    <property type="protein sequence ID" value="EMD65251.1"/>
    <property type="molecule type" value="Genomic_DNA"/>
</dbReference>
<evidence type="ECO:0000259" key="3">
    <source>
        <dbReference type="Pfam" id="PF06722"/>
    </source>
</evidence>
<keyword evidence="5" id="KW-1185">Reference proteome</keyword>
<proteinExistence type="predicted"/>
<protein>
    <submittedName>
        <fullName evidence="4">Glycosyltransferase family 1 protein</fullName>
    </submittedName>
</protein>
<evidence type="ECO:0000259" key="2">
    <source>
        <dbReference type="Pfam" id="PF03033"/>
    </source>
</evidence>
<dbReference type="InterPro" id="IPR002213">
    <property type="entry name" value="UDP_glucos_trans"/>
</dbReference>
<dbReference type="FunFam" id="3.40.50.2000:FF:000009">
    <property type="entry name" value="Sterol 3-beta-glucosyltransferase UGT80A2"/>
    <property type="match status" value="1"/>
</dbReference>
<dbReference type="RefSeq" id="XP_007699701.1">
    <property type="nucleotide sequence ID" value="XM_007701511.1"/>
</dbReference>
<dbReference type="InterPro" id="IPR004276">
    <property type="entry name" value="GlycoTrans_28_N"/>
</dbReference>
<dbReference type="GO" id="GO:0016906">
    <property type="term" value="F:sterol 3-beta-glucosyltransferase activity"/>
    <property type="evidence" value="ECO:0007669"/>
    <property type="project" value="UniProtKB-ARBA"/>
</dbReference>
<feature type="domain" description="Glycosyltransferase family 28 N-terminal" evidence="2">
    <location>
        <begin position="88"/>
        <end position="236"/>
    </location>
</feature>
<dbReference type="eggNOG" id="KOG1809">
    <property type="taxonomic scope" value="Eukaryota"/>
</dbReference>
<organism evidence="4 5">
    <name type="scientific">Cochliobolus sativus (strain ND90Pr / ATCC 201652)</name>
    <name type="common">Common root rot and spot blotch fungus</name>
    <name type="synonym">Bipolaris sorokiniana</name>
    <dbReference type="NCBI Taxonomy" id="665912"/>
    <lineage>
        <taxon>Eukaryota</taxon>
        <taxon>Fungi</taxon>
        <taxon>Dikarya</taxon>
        <taxon>Ascomycota</taxon>
        <taxon>Pezizomycotina</taxon>
        <taxon>Dothideomycetes</taxon>
        <taxon>Pleosporomycetidae</taxon>
        <taxon>Pleosporales</taxon>
        <taxon>Pleosporineae</taxon>
        <taxon>Pleosporaceae</taxon>
        <taxon>Bipolaris</taxon>
    </lineage>
</organism>
<evidence type="ECO:0000256" key="1">
    <source>
        <dbReference type="ARBA" id="ARBA00022679"/>
    </source>
</evidence>
<dbReference type="AlphaFoldDB" id="M2T7P6"/>
<dbReference type="CDD" id="cd03784">
    <property type="entry name" value="GT1_Gtf-like"/>
    <property type="match status" value="1"/>
</dbReference>
<dbReference type="PANTHER" id="PTHR48050">
    <property type="entry name" value="STEROL 3-BETA-GLUCOSYLTRANSFERASE"/>
    <property type="match status" value="1"/>
</dbReference>
<name>M2T7P6_COCSN</name>
<dbReference type="PANTHER" id="PTHR48050:SF27">
    <property type="entry name" value="GLUCOSYLTRANSFERASE, PUTATIVE (AFU_ORTHOLOGUE AFUA_7G04880)-RELATED"/>
    <property type="match status" value="1"/>
</dbReference>
<dbReference type="InterPro" id="IPR010610">
    <property type="entry name" value="EryCIII-like_C"/>
</dbReference>
<dbReference type="FunFam" id="3.40.50.2000:FF:000100">
    <property type="entry name" value="Glycosyltransferase family 1 protein"/>
    <property type="match status" value="1"/>
</dbReference>
<reference evidence="4 5" key="1">
    <citation type="journal article" date="2012" name="PLoS Pathog.">
        <title>Diverse lifestyles and strategies of plant pathogenesis encoded in the genomes of eighteen Dothideomycetes fungi.</title>
        <authorList>
            <person name="Ohm R.A."/>
            <person name="Feau N."/>
            <person name="Henrissat B."/>
            <person name="Schoch C.L."/>
            <person name="Horwitz B.A."/>
            <person name="Barry K.W."/>
            <person name="Condon B.J."/>
            <person name="Copeland A.C."/>
            <person name="Dhillon B."/>
            <person name="Glaser F."/>
            <person name="Hesse C.N."/>
            <person name="Kosti I."/>
            <person name="LaButti K."/>
            <person name="Lindquist E.A."/>
            <person name="Lucas S."/>
            <person name="Salamov A.A."/>
            <person name="Bradshaw R.E."/>
            <person name="Ciuffetti L."/>
            <person name="Hamelin R.C."/>
            <person name="Kema G.H.J."/>
            <person name="Lawrence C."/>
            <person name="Scott J.A."/>
            <person name="Spatafora J.W."/>
            <person name="Turgeon B.G."/>
            <person name="de Wit P.J.G.M."/>
            <person name="Zhong S."/>
            <person name="Goodwin S.B."/>
            <person name="Grigoriev I.V."/>
        </authorList>
    </citation>
    <scope>NUCLEOTIDE SEQUENCE [LARGE SCALE GENOMIC DNA]</scope>
    <source>
        <strain evidence="5">ND90Pr / ATCC 201652</strain>
    </source>
</reference>
<dbReference type="InterPro" id="IPR050426">
    <property type="entry name" value="Glycosyltransferase_28"/>
</dbReference>
<dbReference type="GeneID" id="19130339"/>
<dbReference type="KEGG" id="bsc:COCSADRAFT_116831"/>
<dbReference type="SUPFAM" id="SSF53756">
    <property type="entry name" value="UDP-Glycosyltransferase/glycogen phosphorylase"/>
    <property type="match status" value="1"/>
</dbReference>
<dbReference type="Gene3D" id="3.40.50.2000">
    <property type="entry name" value="Glycogen Phosphorylase B"/>
    <property type="match status" value="2"/>
</dbReference>
<dbReference type="OMA" id="EDLMAYM"/>
<dbReference type="eggNOG" id="KOG1192">
    <property type="taxonomic scope" value="Eukaryota"/>
</dbReference>